<sequence length="75" mass="7760">MAEGMFTVALMGDFADDPDHAPPSGFIGGQVAADFQPVQAAIGPLDAVVHGAVEGLSGEHRMKAAHHPRTVLRGQ</sequence>
<evidence type="ECO:0000313" key="1">
    <source>
        <dbReference type="EMBL" id="KWV85005.1"/>
    </source>
</evidence>
<protein>
    <submittedName>
        <fullName evidence="1">Uncharacterized protein</fullName>
    </submittedName>
</protein>
<organism evidence="1 2">
    <name type="scientific">Pseudomonas fluorescens</name>
    <dbReference type="NCBI Taxonomy" id="294"/>
    <lineage>
        <taxon>Bacteria</taxon>
        <taxon>Pseudomonadati</taxon>
        <taxon>Pseudomonadota</taxon>
        <taxon>Gammaproteobacteria</taxon>
        <taxon>Pseudomonadales</taxon>
        <taxon>Pseudomonadaceae</taxon>
        <taxon>Pseudomonas</taxon>
    </lineage>
</organism>
<evidence type="ECO:0000313" key="2">
    <source>
        <dbReference type="Proteomes" id="UP000061348"/>
    </source>
</evidence>
<gene>
    <name evidence="1" type="ORF">PFLmoz3_05413</name>
</gene>
<reference evidence="1 2" key="1">
    <citation type="submission" date="2015-05" db="EMBL/GenBank/DDBJ databases">
        <title>A genomic and transcriptomic approach to investigate the blue pigment phenotype in Pseudomonas fluorescens.</title>
        <authorList>
            <person name="Andreani N.A."/>
            <person name="Cardazzo B."/>
        </authorList>
    </citation>
    <scope>NUCLEOTIDE SEQUENCE [LARGE SCALE GENOMIC DNA]</scope>
    <source>
        <strain evidence="1 2">Ps_22</strain>
    </source>
</reference>
<accession>A0A109LCM3</accession>
<dbReference type="Proteomes" id="UP000061348">
    <property type="component" value="Unassembled WGS sequence"/>
</dbReference>
<name>A0A109LCM3_PSEFL</name>
<comment type="caution">
    <text evidence="1">The sequence shown here is derived from an EMBL/GenBank/DDBJ whole genome shotgun (WGS) entry which is preliminary data.</text>
</comment>
<dbReference type="AlphaFoldDB" id="A0A109LCM3"/>
<proteinExistence type="predicted"/>
<dbReference type="EMBL" id="LCYA01000145">
    <property type="protein sequence ID" value="KWV85005.1"/>
    <property type="molecule type" value="Genomic_DNA"/>
</dbReference>